<evidence type="ECO:0000256" key="1">
    <source>
        <dbReference type="SAM" id="Coils"/>
    </source>
</evidence>
<evidence type="ECO:0000313" key="3">
    <source>
        <dbReference type="EMBL" id="MXV50410.1"/>
    </source>
</evidence>
<sequence>MHKITRLIIFFLLAGFHLQAFSQQFPLGNTIHLAGWYRLGTLSLTQQGNDAQITIVGGSGYNATNGQNGECQIHFRTSNNESNTNGFLASGYFSSTGSLKFIGAVRVVQLNNSTWDFYALLATYTGNGATLSLLAAGGNWTPGFMMASPPVGAVSSDLDEKLTYQSPVFYSYPVSIGVADPKGYKLAVGGGVVAESVNVKLQANWPDYVFDSGYQLPDLSEVENFISVNKHLPDIPSENEIKTSGIDVADINTRLLKKIEELTLYLVEQQKDIKSLRRELEVLKSKSK</sequence>
<dbReference type="EMBL" id="WVHT01000002">
    <property type="protein sequence ID" value="MXV50410.1"/>
    <property type="molecule type" value="Genomic_DNA"/>
</dbReference>
<evidence type="ECO:0000313" key="4">
    <source>
        <dbReference type="Proteomes" id="UP000466586"/>
    </source>
</evidence>
<keyword evidence="1" id="KW-0175">Coiled coil</keyword>
<protein>
    <recommendedName>
        <fullName evidence="5">Cell wall anchor protein</fullName>
    </recommendedName>
</protein>
<feature type="chain" id="PRO_5029468828" description="Cell wall anchor protein" evidence="2">
    <location>
        <begin position="23"/>
        <end position="288"/>
    </location>
</feature>
<gene>
    <name evidence="3" type="ORF">GS399_05445</name>
</gene>
<dbReference type="Proteomes" id="UP000466586">
    <property type="component" value="Unassembled WGS sequence"/>
</dbReference>
<accession>A0A7K1Y7J3</accession>
<organism evidence="3 4">
    <name type="scientific">Hufsiella arboris</name>
    <dbReference type="NCBI Taxonomy" id="2695275"/>
    <lineage>
        <taxon>Bacteria</taxon>
        <taxon>Pseudomonadati</taxon>
        <taxon>Bacteroidota</taxon>
        <taxon>Sphingobacteriia</taxon>
        <taxon>Sphingobacteriales</taxon>
        <taxon>Sphingobacteriaceae</taxon>
        <taxon>Hufsiella</taxon>
    </lineage>
</organism>
<comment type="caution">
    <text evidence="3">The sequence shown here is derived from an EMBL/GenBank/DDBJ whole genome shotgun (WGS) entry which is preliminary data.</text>
</comment>
<dbReference type="RefSeq" id="WP_160843586.1">
    <property type="nucleotide sequence ID" value="NZ_WVHT01000002.1"/>
</dbReference>
<keyword evidence="2" id="KW-0732">Signal</keyword>
<evidence type="ECO:0008006" key="5">
    <source>
        <dbReference type="Google" id="ProtNLM"/>
    </source>
</evidence>
<evidence type="ECO:0000256" key="2">
    <source>
        <dbReference type="SAM" id="SignalP"/>
    </source>
</evidence>
<feature type="coiled-coil region" evidence="1">
    <location>
        <begin position="259"/>
        <end position="286"/>
    </location>
</feature>
<feature type="signal peptide" evidence="2">
    <location>
        <begin position="1"/>
        <end position="22"/>
    </location>
</feature>
<name>A0A7K1Y7J3_9SPHI</name>
<reference evidence="3 4" key="1">
    <citation type="submission" date="2019-11" db="EMBL/GenBank/DDBJ databases">
        <title>Pedobacter sp. HMF7647 Genome sequencing and assembly.</title>
        <authorList>
            <person name="Kang H."/>
            <person name="Kim H."/>
            <person name="Joh K."/>
        </authorList>
    </citation>
    <scope>NUCLEOTIDE SEQUENCE [LARGE SCALE GENOMIC DNA]</scope>
    <source>
        <strain evidence="3 4">HMF7647</strain>
    </source>
</reference>
<dbReference type="AlphaFoldDB" id="A0A7K1Y7J3"/>
<proteinExistence type="predicted"/>
<keyword evidence="4" id="KW-1185">Reference proteome</keyword>